<dbReference type="Proteomes" id="UP000037397">
    <property type="component" value="Unassembled WGS sequence"/>
</dbReference>
<dbReference type="EMBL" id="LAIR01000002">
    <property type="protein sequence ID" value="KNX36953.1"/>
    <property type="molecule type" value="Genomic_DNA"/>
</dbReference>
<protein>
    <submittedName>
        <fullName evidence="1">Cyclase</fullName>
    </submittedName>
</protein>
<dbReference type="PANTHER" id="PTHR39683:SF4">
    <property type="entry name" value="COENZYME Q-BINDING PROTEIN COQ10 START DOMAIN-CONTAINING PROTEIN"/>
    <property type="match status" value="1"/>
</dbReference>
<gene>
    <name evidence="1" type="ORF">VV01_06985</name>
</gene>
<dbReference type="Pfam" id="PF10604">
    <property type="entry name" value="Polyketide_cyc2"/>
    <property type="match status" value="1"/>
</dbReference>
<dbReference type="RefSeq" id="WP_050669261.1">
    <property type="nucleotide sequence ID" value="NZ_LAIR01000002.1"/>
</dbReference>
<dbReference type="OrthoDB" id="5243015at2"/>
<evidence type="ECO:0000313" key="2">
    <source>
        <dbReference type="Proteomes" id="UP000037397"/>
    </source>
</evidence>
<reference evidence="2" key="1">
    <citation type="submission" date="2015-03" db="EMBL/GenBank/DDBJ databases">
        <title>Luteipulveratus halotolerans sp. nov., a novel actinobacterium (Dermacoccaceae) from Sarawak, Malaysia.</title>
        <authorList>
            <person name="Juboi H."/>
            <person name="Basik A."/>
            <person name="Shamsul S.S."/>
            <person name="Arnold P."/>
            <person name="Schmitt E.K."/>
            <person name="Sanglier J.-J."/>
            <person name="Yeo T."/>
        </authorList>
    </citation>
    <scope>NUCLEOTIDE SEQUENCE [LARGE SCALE GENOMIC DNA]</scope>
    <source>
        <strain evidence="2">C296001</strain>
    </source>
</reference>
<organism evidence="1 2">
    <name type="scientific">Luteipulveratus halotolerans</name>
    <dbReference type="NCBI Taxonomy" id="1631356"/>
    <lineage>
        <taxon>Bacteria</taxon>
        <taxon>Bacillati</taxon>
        <taxon>Actinomycetota</taxon>
        <taxon>Actinomycetes</taxon>
        <taxon>Micrococcales</taxon>
        <taxon>Dermacoccaceae</taxon>
        <taxon>Luteipulveratus</taxon>
    </lineage>
</organism>
<evidence type="ECO:0000313" key="1">
    <source>
        <dbReference type="EMBL" id="KNX36953.1"/>
    </source>
</evidence>
<keyword evidence="2" id="KW-1185">Reference proteome</keyword>
<sequence>MAESTQSSVVVQAAPEAVLDIIADFDGYPEWTQFKSATVVAEDADGWPEQVEFVLDAGPIKDTYTLSYDWDVVEDGTGTVSWTLVKASLLKTLDGTYTLTAEGAGTKVDYQLKVDVSLPMLGVLKRKAESIIIDTALKGLKKRAEA</sequence>
<comment type="caution">
    <text evidence="1">The sequence shown here is derived from an EMBL/GenBank/DDBJ whole genome shotgun (WGS) entry which is preliminary data.</text>
</comment>
<name>A0A0L6CHH0_9MICO</name>
<dbReference type="CDD" id="cd07819">
    <property type="entry name" value="SRPBCC_2"/>
    <property type="match status" value="1"/>
</dbReference>
<dbReference type="PANTHER" id="PTHR39683">
    <property type="entry name" value="CONSERVED PROTEIN TB16.3"/>
    <property type="match status" value="1"/>
</dbReference>
<dbReference type="InterPro" id="IPR023393">
    <property type="entry name" value="START-like_dom_sf"/>
</dbReference>
<dbReference type="AlphaFoldDB" id="A0A0L6CHH0"/>
<dbReference type="InterPro" id="IPR019587">
    <property type="entry name" value="Polyketide_cyclase/dehydratase"/>
</dbReference>
<dbReference type="SUPFAM" id="SSF55961">
    <property type="entry name" value="Bet v1-like"/>
    <property type="match status" value="1"/>
</dbReference>
<proteinExistence type="predicted"/>
<dbReference type="STRING" id="1631356.VV01_06985"/>
<dbReference type="Gene3D" id="3.30.530.20">
    <property type="match status" value="1"/>
</dbReference>
<accession>A0A0L6CHH0</accession>